<dbReference type="EMBL" id="JACSQF010000033">
    <property type="protein sequence ID" value="MBD7982897.1"/>
    <property type="molecule type" value="Genomic_DNA"/>
</dbReference>
<organism evidence="2 3">
    <name type="scientific">Oerskovia merdavium</name>
    <dbReference type="NCBI Taxonomy" id="2762227"/>
    <lineage>
        <taxon>Bacteria</taxon>
        <taxon>Bacillati</taxon>
        <taxon>Actinomycetota</taxon>
        <taxon>Actinomycetes</taxon>
        <taxon>Micrococcales</taxon>
        <taxon>Cellulomonadaceae</taxon>
        <taxon>Oerskovia</taxon>
    </lineage>
</organism>
<dbReference type="Proteomes" id="UP000655570">
    <property type="component" value="Unassembled WGS sequence"/>
</dbReference>
<evidence type="ECO:0000313" key="2">
    <source>
        <dbReference type="EMBL" id="MBD7982897.1"/>
    </source>
</evidence>
<sequence length="114" mass="11921">MKFAMEADALSVLGRKTSAESDDLGALVRQLSQAAEPLEGTFNGAAKAQFISFKERTDEVAVILNNALVGITESISAQDLAFRTAADEGAEAHRGAEGSADFSAADTSRFAPRA</sequence>
<evidence type="ECO:0008006" key="4">
    <source>
        <dbReference type="Google" id="ProtNLM"/>
    </source>
</evidence>
<evidence type="ECO:0000313" key="3">
    <source>
        <dbReference type="Proteomes" id="UP000655570"/>
    </source>
</evidence>
<evidence type="ECO:0000256" key="1">
    <source>
        <dbReference type="SAM" id="MobiDB-lite"/>
    </source>
</evidence>
<reference evidence="2 3" key="1">
    <citation type="submission" date="2020-08" db="EMBL/GenBank/DDBJ databases">
        <title>A Genomic Blueprint of the Chicken Gut Microbiome.</title>
        <authorList>
            <person name="Gilroy R."/>
            <person name="Ravi A."/>
            <person name="Getino M."/>
            <person name="Pursley I."/>
            <person name="Horton D.L."/>
            <person name="Alikhan N.-F."/>
            <person name="Baker D."/>
            <person name="Gharbi K."/>
            <person name="Hall N."/>
            <person name="Watson M."/>
            <person name="Adriaenssens E.M."/>
            <person name="Foster-Nyarko E."/>
            <person name="Jarju S."/>
            <person name="Secka A."/>
            <person name="Antonio M."/>
            <person name="Oren A."/>
            <person name="Chaudhuri R."/>
            <person name="La Ragione R.M."/>
            <person name="Hildebrand F."/>
            <person name="Pallen M.J."/>
        </authorList>
    </citation>
    <scope>NUCLEOTIDE SEQUENCE [LARGE SCALE GENOMIC DNA]</scope>
    <source>
        <strain evidence="2 3">Sa2CUA9</strain>
    </source>
</reference>
<comment type="caution">
    <text evidence="2">The sequence shown here is derived from an EMBL/GenBank/DDBJ whole genome shotgun (WGS) entry which is preliminary data.</text>
</comment>
<proteinExistence type="predicted"/>
<gene>
    <name evidence="2" type="ORF">H9641_19560</name>
</gene>
<accession>A0ABR8U4D0</accession>
<name>A0ABR8U4D0_9CELL</name>
<keyword evidence="3" id="KW-1185">Reference proteome</keyword>
<dbReference type="Gene3D" id="1.10.287.1060">
    <property type="entry name" value="ESAT-6-like"/>
    <property type="match status" value="1"/>
</dbReference>
<feature type="region of interest" description="Disordered" evidence="1">
    <location>
        <begin position="87"/>
        <end position="114"/>
    </location>
</feature>
<dbReference type="SUPFAM" id="SSF140453">
    <property type="entry name" value="EsxAB dimer-like"/>
    <property type="match status" value="1"/>
</dbReference>
<dbReference type="RefSeq" id="WP_191806078.1">
    <property type="nucleotide sequence ID" value="NZ_JACSQF010000033.1"/>
</dbReference>
<dbReference type="InterPro" id="IPR036689">
    <property type="entry name" value="ESAT-6-like_sf"/>
</dbReference>
<protein>
    <recommendedName>
        <fullName evidence="4">WXG100 family type VII secretion target</fullName>
    </recommendedName>
</protein>